<feature type="transmembrane region" description="Helical" evidence="1">
    <location>
        <begin position="36"/>
        <end position="60"/>
    </location>
</feature>
<keyword evidence="1" id="KW-0812">Transmembrane</keyword>
<gene>
    <name evidence="2" type="ORF">METZ01_LOCUS124843</name>
</gene>
<dbReference type="AlphaFoldDB" id="A0A381Y4H9"/>
<protein>
    <submittedName>
        <fullName evidence="2">Uncharacterized protein</fullName>
    </submittedName>
</protein>
<accession>A0A381Y4H9</accession>
<evidence type="ECO:0000256" key="1">
    <source>
        <dbReference type="SAM" id="Phobius"/>
    </source>
</evidence>
<name>A0A381Y4H9_9ZZZZ</name>
<feature type="transmembrane region" description="Helical" evidence="1">
    <location>
        <begin position="7"/>
        <end position="30"/>
    </location>
</feature>
<organism evidence="2">
    <name type="scientific">marine metagenome</name>
    <dbReference type="NCBI Taxonomy" id="408172"/>
    <lineage>
        <taxon>unclassified sequences</taxon>
        <taxon>metagenomes</taxon>
        <taxon>ecological metagenomes</taxon>
    </lineage>
</organism>
<dbReference type="EMBL" id="UINC01017383">
    <property type="protein sequence ID" value="SVA71989.1"/>
    <property type="molecule type" value="Genomic_DNA"/>
</dbReference>
<sequence>MDDKLRAALPLLIPGCGCYVGAALGWTAGAASSSAIMLWLFSLYPLLVLVGAGLLAAGWIRWKQ</sequence>
<evidence type="ECO:0000313" key="2">
    <source>
        <dbReference type="EMBL" id="SVA71989.1"/>
    </source>
</evidence>
<keyword evidence="1" id="KW-0472">Membrane</keyword>
<reference evidence="2" key="1">
    <citation type="submission" date="2018-05" db="EMBL/GenBank/DDBJ databases">
        <authorList>
            <person name="Lanie J.A."/>
            <person name="Ng W.-L."/>
            <person name="Kazmierczak K.M."/>
            <person name="Andrzejewski T.M."/>
            <person name="Davidsen T.M."/>
            <person name="Wayne K.J."/>
            <person name="Tettelin H."/>
            <person name="Glass J.I."/>
            <person name="Rusch D."/>
            <person name="Podicherti R."/>
            <person name="Tsui H.-C.T."/>
            <person name="Winkler M.E."/>
        </authorList>
    </citation>
    <scope>NUCLEOTIDE SEQUENCE</scope>
</reference>
<keyword evidence="1" id="KW-1133">Transmembrane helix</keyword>
<proteinExistence type="predicted"/>